<evidence type="ECO:0000259" key="3">
    <source>
        <dbReference type="Pfam" id="PF22910"/>
    </source>
</evidence>
<dbReference type="InterPro" id="IPR055126">
    <property type="entry name" value="EDR4-like_N"/>
</dbReference>
<evidence type="ECO:0000313" key="4">
    <source>
        <dbReference type="EMBL" id="KAK6920013.1"/>
    </source>
</evidence>
<feature type="compositionally biased region" description="Basic and acidic residues" evidence="1">
    <location>
        <begin position="762"/>
        <end position="771"/>
    </location>
</feature>
<proteinExistence type="predicted"/>
<feature type="domain" description="Probable zinc-ribbon" evidence="2">
    <location>
        <begin position="520"/>
        <end position="564"/>
    </location>
</feature>
<keyword evidence="5" id="KW-1185">Reference proteome</keyword>
<feature type="compositionally biased region" description="Basic and acidic residues" evidence="1">
    <location>
        <begin position="99"/>
        <end position="112"/>
    </location>
</feature>
<dbReference type="Proteomes" id="UP001370490">
    <property type="component" value="Unassembled WGS sequence"/>
</dbReference>
<feature type="region of interest" description="Disordered" evidence="1">
    <location>
        <begin position="753"/>
        <end position="775"/>
    </location>
</feature>
<dbReference type="GO" id="GO:1900150">
    <property type="term" value="P:regulation of defense response to fungus"/>
    <property type="evidence" value="ECO:0007669"/>
    <property type="project" value="InterPro"/>
</dbReference>
<feature type="region of interest" description="Disordered" evidence="1">
    <location>
        <begin position="50"/>
        <end position="112"/>
    </location>
</feature>
<feature type="region of interest" description="Disordered" evidence="1">
    <location>
        <begin position="647"/>
        <end position="673"/>
    </location>
</feature>
<dbReference type="AlphaFoldDB" id="A0AAN8Z452"/>
<sequence>SYFSSSMAEAAKVRLVRCPKCENLLPEFPDYSVYQCGGCGAVLRAKAKKSEGDNWSEKSDEEKIPGVSEKSENLLGRGGVPNTSDESVSDVKSIGSSTTRDENGVVESEGLKSDKIVSENDFNYAEKPKNVSKLLDEQWVHKNKSDMNVDRTQLGNVGAVSEVEELKSELPNVSETQKSGAMADPGSGARDEVQRFRRTPRAAVDSGVRFLPPEYTDEGPSNYRRASNCRYGERVPTRDDLDCSNANRLEYLEQDQAELLRMVDELKDQLTRSCSVPEKPKENAAPNRRAVPADPYGGSGPWSEDCTAVPKRASVQYFMPEKHVPRPSYYEQYLEPLPINNRHDMRMHTYYHPKQVSDHISEYEDPFGPQMIRRALHHKSGLYQQPPSRQYLPRQYLETDPDPLEPCTHNTIYHQPSCPCFHCYTKHRLDPTAAPPNAFANRRFPDAPNNPMPCHYENPGTFGPPNYNSRRANPHVLNSRESQLYTRLPNDPHHDIGGFVHPRPQRFAFTSRGRRCHPVAGGSPFITCPNCFELLQLPKKALLMEKSGQKMQCGACSTTISFAVVNKKLVVSDHVESSVPGEDVDFNSSKVLHGSTYRSRGHLNRASTNSYSYDYDNSGYEFHSMDKEPILSTSGQAANLSSVEELHNLHSSTSSSSENESLPESFGTQKGVTNPVEITKKAILSPPPPGSPLHEHFDYSSNNYAVNRFGKGNRSSRSDHEKAVPNRTTSRQNSLKEASLATEMEVSFNEYSNTGISQDSADISREEEKPKTSKGGESFFVGIIKKSFRDFSKSRQTLDHGISNVTVNGHLIPDRQIKKAEKQAGPIGPGQYWYDFRAGFWGVIGGPCLGIIMPFIEEFNYPMAENCAGGNTGVFVNGRELHQKDLDLLARRGLPTMRDRSYIIEISGRVLDEDTGEELDSLGKLAPT</sequence>
<feature type="domain" description="Enhanced disease resistance 4-like N-terminal" evidence="3">
    <location>
        <begin position="12"/>
        <end position="45"/>
    </location>
</feature>
<dbReference type="Pfam" id="PF22910">
    <property type="entry name" value="EDR4-like_1st"/>
    <property type="match status" value="1"/>
</dbReference>
<feature type="compositionally biased region" description="Polar residues" evidence="1">
    <location>
        <begin position="726"/>
        <end position="736"/>
    </location>
</feature>
<gene>
    <name evidence="4" type="ORF">RJ641_015917</name>
</gene>
<comment type="caution">
    <text evidence="4">The sequence shown here is derived from an EMBL/GenBank/DDBJ whole genome shotgun (WGS) entry which is preliminary data.</text>
</comment>
<accession>A0AAN8Z452</accession>
<feature type="region of interest" description="Disordered" evidence="1">
    <location>
        <begin position="704"/>
        <end position="738"/>
    </location>
</feature>
<feature type="compositionally biased region" description="Low complexity" evidence="1">
    <location>
        <begin position="649"/>
        <end position="665"/>
    </location>
</feature>
<dbReference type="PANTHER" id="PTHR31105:SF58">
    <property type="entry name" value="G-LIKE PROTEIN, PUTATIVE (DUF3133)-RELATED"/>
    <property type="match status" value="1"/>
</dbReference>
<evidence type="ECO:0000313" key="5">
    <source>
        <dbReference type="Proteomes" id="UP001370490"/>
    </source>
</evidence>
<dbReference type="InterPro" id="IPR040244">
    <property type="entry name" value="EDR4-like"/>
</dbReference>
<evidence type="ECO:0000259" key="2">
    <source>
        <dbReference type="Pfam" id="PF11331"/>
    </source>
</evidence>
<organism evidence="4 5">
    <name type="scientific">Dillenia turbinata</name>
    <dbReference type="NCBI Taxonomy" id="194707"/>
    <lineage>
        <taxon>Eukaryota</taxon>
        <taxon>Viridiplantae</taxon>
        <taxon>Streptophyta</taxon>
        <taxon>Embryophyta</taxon>
        <taxon>Tracheophyta</taxon>
        <taxon>Spermatophyta</taxon>
        <taxon>Magnoliopsida</taxon>
        <taxon>eudicotyledons</taxon>
        <taxon>Gunneridae</taxon>
        <taxon>Pentapetalae</taxon>
        <taxon>Dilleniales</taxon>
        <taxon>Dilleniaceae</taxon>
        <taxon>Dillenia</taxon>
    </lineage>
</organism>
<reference evidence="4 5" key="1">
    <citation type="submission" date="2023-12" db="EMBL/GenBank/DDBJ databases">
        <title>A high-quality genome assembly for Dillenia turbinata (Dilleniales).</title>
        <authorList>
            <person name="Chanderbali A."/>
        </authorList>
    </citation>
    <scope>NUCLEOTIDE SEQUENCE [LARGE SCALE GENOMIC DNA]</scope>
    <source>
        <strain evidence="4">LSX21</strain>
        <tissue evidence="4">Leaf</tissue>
    </source>
</reference>
<feature type="compositionally biased region" description="Basic and acidic residues" evidence="1">
    <location>
        <begin position="50"/>
        <end position="72"/>
    </location>
</feature>
<dbReference type="Pfam" id="PF11331">
    <property type="entry name" value="Zn_ribbon_12"/>
    <property type="match status" value="1"/>
</dbReference>
<feature type="region of interest" description="Disordered" evidence="1">
    <location>
        <begin position="271"/>
        <end position="302"/>
    </location>
</feature>
<protein>
    <submittedName>
        <fullName evidence="4">Zinc-ribbon domain, plant</fullName>
    </submittedName>
</protein>
<feature type="non-terminal residue" evidence="4">
    <location>
        <position position="1"/>
    </location>
</feature>
<evidence type="ECO:0000256" key="1">
    <source>
        <dbReference type="SAM" id="MobiDB-lite"/>
    </source>
</evidence>
<feature type="region of interest" description="Disordered" evidence="1">
    <location>
        <begin position="168"/>
        <end position="192"/>
    </location>
</feature>
<name>A0AAN8Z452_9MAGN</name>
<dbReference type="PANTHER" id="PTHR31105">
    <property type="entry name" value="EXTRA-LARGE G-PROTEIN-LIKE"/>
    <property type="match status" value="1"/>
</dbReference>
<dbReference type="InterPro" id="IPR021480">
    <property type="entry name" value="Zinc_ribbon_12"/>
</dbReference>
<dbReference type="EMBL" id="JBAMMX010000021">
    <property type="protein sequence ID" value="KAK6920013.1"/>
    <property type="molecule type" value="Genomic_DNA"/>
</dbReference>